<organism evidence="2 3">
    <name type="scientific">Testicularia cyperi</name>
    <dbReference type="NCBI Taxonomy" id="1882483"/>
    <lineage>
        <taxon>Eukaryota</taxon>
        <taxon>Fungi</taxon>
        <taxon>Dikarya</taxon>
        <taxon>Basidiomycota</taxon>
        <taxon>Ustilaginomycotina</taxon>
        <taxon>Ustilaginomycetes</taxon>
        <taxon>Ustilaginales</taxon>
        <taxon>Anthracoideaceae</taxon>
        <taxon>Testicularia</taxon>
    </lineage>
</organism>
<feature type="signal peptide" evidence="1">
    <location>
        <begin position="1"/>
        <end position="24"/>
    </location>
</feature>
<evidence type="ECO:0008006" key="4">
    <source>
        <dbReference type="Google" id="ProtNLM"/>
    </source>
</evidence>
<dbReference type="Proteomes" id="UP000246740">
    <property type="component" value="Unassembled WGS sequence"/>
</dbReference>
<keyword evidence="3" id="KW-1185">Reference proteome</keyword>
<proteinExistence type="predicted"/>
<gene>
    <name evidence="2" type="ORF">BCV70DRAFT_200621</name>
</gene>
<evidence type="ECO:0000313" key="2">
    <source>
        <dbReference type="EMBL" id="PWY99694.1"/>
    </source>
</evidence>
<dbReference type="EMBL" id="KZ819194">
    <property type="protein sequence ID" value="PWY99694.1"/>
    <property type="molecule type" value="Genomic_DNA"/>
</dbReference>
<accession>A0A317XN11</accession>
<evidence type="ECO:0000313" key="3">
    <source>
        <dbReference type="Proteomes" id="UP000246740"/>
    </source>
</evidence>
<dbReference type="InParanoid" id="A0A317XN11"/>
<sequence length="126" mass="14000">MFGPWPTLATWLPCTLFHLGTVHRGLCMASDTPLTTTAARLASSSMVCPDSKKEKEIPHTALCTCNASVPRPSQQGGRFNLCTGMPAVGPCFCDPLLYGRWDRSVVGSRGYRVCEIEPQIRWTRRW</sequence>
<dbReference type="AlphaFoldDB" id="A0A317XN11"/>
<evidence type="ECO:0000256" key="1">
    <source>
        <dbReference type="SAM" id="SignalP"/>
    </source>
</evidence>
<protein>
    <recommendedName>
        <fullName evidence="4">Secreted protein</fullName>
    </recommendedName>
</protein>
<reference evidence="2 3" key="1">
    <citation type="journal article" date="2018" name="Mol. Biol. Evol.">
        <title>Broad Genomic Sampling Reveals a Smut Pathogenic Ancestry of the Fungal Clade Ustilaginomycotina.</title>
        <authorList>
            <person name="Kijpornyongpan T."/>
            <person name="Mondo S.J."/>
            <person name="Barry K."/>
            <person name="Sandor L."/>
            <person name="Lee J."/>
            <person name="Lipzen A."/>
            <person name="Pangilinan J."/>
            <person name="LaButti K."/>
            <person name="Hainaut M."/>
            <person name="Henrissat B."/>
            <person name="Grigoriev I.V."/>
            <person name="Spatafora J.W."/>
            <person name="Aime M.C."/>
        </authorList>
    </citation>
    <scope>NUCLEOTIDE SEQUENCE [LARGE SCALE GENOMIC DNA]</scope>
    <source>
        <strain evidence="2 3">MCA 3645</strain>
    </source>
</reference>
<keyword evidence="1" id="KW-0732">Signal</keyword>
<feature type="chain" id="PRO_5016419167" description="Secreted protein" evidence="1">
    <location>
        <begin position="25"/>
        <end position="126"/>
    </location>
</feature>
<name>A0A317XN11_9BASI</name>